<dbReference type="Proteomes" id="UP001604277">
    <property type="component" value="Unassembled WGS sequence"/>
</dbReference>
<name>A0ABD1WRF1_9LAMI</name>
<evidence type="ECO:0000313" key="1">
    <source>
        <dbReference type="EMBL" id="KAL2552282.1"/>
    </source>
</evidence>
<dbReference type="EMBL" id="JBFOLJ010000002">
    <property type="protein sequence ID" value="KAL2552282.1"/>
    <property type="molecule type" value="Genomic_DNA"/>
</dbReference>
<comment type="caution">
    <text evidence="1">The sequence shown here is derived from an EMBL/GenBank/DDBJ whole genome shotgun (WGS) entry which is preliminary data.</text>
</comment>
<proteinExistence type="predicted"/>
<protein>
    <submittedName>
        <fullName evidence="1">Uncharacterized protein</fullName>
    </submittedName>
</protein>
<accession>A0ABD1WRF1</accession>
<keyword evidence="2" id="KW-1185">Reference proteome</keyword>
<organism evidence="1 2">
    <name type="scientific">Forsythia ovata</name>
    <dbReference type="NCBI Taxonomy" id="205694"/>
    <lineage>
        <taxon>Eukaryota</taxon>
        <taxon>Viridiplantae</taxon>
        <taxon>Streptophyta</taxon>
        <taxon>Embryophyta</taxon>
        <taxon>Tracheophyta</taxon>
        <taxon>Spermatophyta</taxon>
        <taxon>Magnoliopsida</taxon>
        <taxon>eudicotyledons</taxon>
        <taxon>Gunneridae</taxon>
        <taxon>Pentapetalae</taxon>
        <taxon>asterids</taxon>
        <taxon>lamiids</taxon>
        <taxon>Lamiales</taxon>
        <taxon>Oleaceae</taxon>
        <taxon>Forsythieae</taxon>
        <taxon>Forsythia</taxon>
    </lineage>
</organism>
<reference evidence="2" key="1">
    <citation type="submission" date="2024-07" db="EMBL/GenBank/DDBJ databases">
        <title>Two chromosome-level genome assemblies of Korean endemic species Abeliophyllum distichum and Forsythia ovata (Oleaceae).</title>
        <authorList>
            <person name="Jang H."/>
        </authorList>
    </citation>
    <scope>NUCLEOTIDE SEQUENCE [LARGE SCALE GENOMIC DNA]</scope>
</reference>
<gene>
    <name evidence="1" type="ORF">Fot_05901</name>
</gene>
<dbReference type="AlphaFoldDB" id="A0ABD1WRF1"/>
<evidence type="ECO:0000313" key="2">
    <source>
        <dbReference type="Proteomes" id="UP001604277"/>
    </source>
</evidence>
<sequence length="106" mass="11924">MNSPPHLAELQICFSTRNSKIFNDFYVDKGKEFINRFQTSATYADVHPGRQPCYLGGIYRFILEHPCCNGSPTGHSKGKLYHGLDGVIKNDSYSLEIGLCCCLYPN</sequence>